<dbReference type="AlphaFoldDB" id="A0A4V3RRE8"/>
<evidence type="ECO:0000313" key="4">
    <source>
        <dbReference type="Proteomes" id="UP000310263"/>
    </source>
</evidence>
<organism evidence="3 4">
    <name type="scientific">Muricaecibacterium torontonense</name>
    <dbReference type="NCBI Taxonomy" id="3032871"/>
    <lineage>
        <taxon>Bacteria</taxon>
        <taxon>Bacillati</taxon>
        <taxon>Actinomycetota</taxon>
        <taxon>Coriobacteriia</taxon>
        <taxon>Coriobacteriales</taxon>
        <taxon>Atopobiaceae</taxon>
        <taxon>Muricaecibacterium</taxon>
    </lineage>
</organism>
<accession>A0A4V3RRE8</accession>
<keyword evidence="2" id="KW-0812">Transmembrane</keyword>
<feature type="transmembrane region" description="Helical" evidence="2">
    <location>
        <begin position="40"/>
        <end position="64"/>
    </location>
</feature>
<comment type="caution">
    <text evidence="3">The sequence shown here is derived from an EMBL/GenBank/DDBJ whole genome shotgun (WGS) entry which is preliminary data.</text>
</comment>
<gene>
    <name evidence="3" type="ORF">E5334_06435</name>
</gene>
<evidence type="ECO:0000256" key="1">
    <source>
        <dbReference type="SAM" id="MobiDB-lite"/>
    </source>
</evidence>
<keyword evidence="2" id="KW-1133">Transmembrane helix</keyword>
<evidence type="ECO:0000256" key="2">
    <source>
        <dbReference type="SAM" id="Phobius"/>
    </source>
</evidence>
<proteinExistence type="predicted"/>
<reference evidence="3 4" key="1">
    <citation type="submission" date="2019-04" db="EMBL/GenBank/DDBJ databases">
        <title>Microbes associate with the intestines of laboratory mice.</title>
        <authorList>
            <person name="Navarre W."/>
            <person name="Wong E."/>
            <person name="Huang K."/>
            <person name="Tropini C."/>
            <person name="Ng K."/>
            <person name="Yu B."/>
        </authorList>
    </citation>
    <scope>NUCLEOTIDE SEQUENCE [LARGE SCALE GENOMIC DNA]</scope>
    <source>
        <strain evidence="3 4">NM07_P-09</strain>
    </source>
</reference>
<feature type="region of interest" description="Disordered" evidence="1">
    <location>
        <begin position="173"/>
        <end position="265"/>
    </location>
</feature>
<dbReference type="EMBL" id="SRYE01000004">
    <property type="protein sequence ID" value="TGY61640.1"/>
    <property type="molecule type" value="Genomic_DNA"/>
</dbReference>
<dbReference type="Proteomes" id="UP000310263">
    <property type="component" value="Unassembled WGS sequence"/>
</dbReference>
<dbReference type="OrthoDB" id="3186513at2"/>
<protein>
    <recommendedName>
        <fullName evidence="5">Alkaline shock response membrane anchor protein AmaP</fullName>
    </recommendedName>
</protein>
<feature type="compositionally biased region" description="Polar residues" evidence="1">
    <location>
        <begin position="178"/>
        <end position="188"/>
    </location>
</feature>
<evidence type="ECO:0000313" key="3">
    <source>
        <dbReference type="EMBL" id="TGY61640.1"/>
    </source>
</evidence>
<name>A0A4V3RRE8_9ACTN</name>
<evidence type="ECO:0008006" key="5">
    <source>
        <dbReference type="Google" id="ProtNLM"/>
    </source>
</evidence>
<sequence>MNGFKRFCLIVFSLLGLLVVGLGLVWWLGPWTAQISALFALDWFVFLTEAFIVIGLVGFICLFVSGVRAKKPKDIEVINEDGDRVSIARSAVASQATYLAEADGLCLVTKVVVDTRHRDQVDVALWIQPYHSLDVQAEAQALQESLRRGLTILIGDRLGSLTLRFLEPRQTADITPGNAVSPQKNGSFKPTAAHKADRALRHDTGQVAEKPVPYGIEASKDAQSSTGLSPEEAVSPESEASTSSSSEVTIVHPQAIKPAGSKEVH</sequence>
<keyword evidence="2" id="KW-0472">Membrane</keyword>
<feature type="transmembrane region" description="Helical" evidence="2">
    <location>
        <begin position="7"/>
        <end position="28"/>
    </location>
</feature>
<feature type="compositionally biased region" description="Low complexity" evidence="1">
    <location>
        <begin position="229"/>
        <end position="249"/>
    </location>
</feature>
<feature type="compositionally biased region" description="Basic and acidic residues" evidence="1">
    <location>
        <begin position="194"/>
        <end position="204"/>
    </location>
</feature>
<keyword evidence="4" id="KW-1185">Reference proteome</keyword>
<dbReference type="RefSeq" id="WP_136012773.1">
    <property type="nucleotide sequence ID" value="NZ_SRYE01000004.1"/>
</dbReference>